<comment type="caution">
    <text evidence="2">The sequence shown here is derived from an EMBL/GenBank/DDBJ whole genome shotgun (WGS) entry which is preliminary data.</text>
</comment>
<evidence type="ECO:0000313" key="2">
    <source>
        <dbReference type="EMBL" id="GAA4709110.1"/>
    </source>
</evidence>
<name>A0ABP8XK15_9ACTN</name>
<dbReference type="Proteomes" id="UP001499974">
    <property type="component" value="Unassembled WGS sequence"/>
</dbReference>
<dbReference type="InterPro" id="IPR032710">
    <property type="entry name" value="NTF2-like_dom_sf"/>
</dbReference>
<gene>
    <name evidence="2" type="ORF">GCM10023349_29980</name>
</gene>
<dbReference type="EMBL" id="BAABKM010000002">
    <property type="protein sequence ID" value="GAA4709110.1"/>
    <property type="molecule type" value="Genomic_DNA"/>
</dbReference>
<dbReference type="Gene3D" id="3.10.450.50">
    <property type="match status" value="1"/>
</dbReference>
<dbReference type="InterPro" id="IPR037401">
    <property type="entry name" value="SnoaL-like"/>
</dbReference>
<dbReference type="RefSeq" id="WP_345522168.1">
    <property type="nucleotide sequence ID" value="NZ_BAABKM010000002.1"/>
</dbReference>
<evidence type="ECO:0000259" key="1">
    <source>
        <dbReference type="Pfam" id="PF13577"/>
    </source>
</evidence>
<accession>A0ABP8XK15</accession>
<dbReference type="Pfam" id="PF13577">
    <property type="entry name" value="SnoaL_4"/>
    <property type="match status" value="1"/>
</dbReference>
<organism evidence="2 3">
    <name type="scientific">Nocardioides conyzicola</name>
    <dbReference type="NCBI Taxonomy" id="1651781"/>
    <lineage>
        <taxon>Bacteria</taxon>
        <taxon>Bacillati</taxon>
        <taxon>Actinomycetota</taxon>
        <taxon>Actinomycetes</taxon>
        <taxon>Propionibacteriales</taxon>
        <taxon>Nocardioidaceae</taxon>
        <taxon>Nocardioides</taxon>
    </lineage>
</organism>
<protein>
    <submittedName>
        <fullName evidence="2">Nuclear transport factor 2 family protein</fullName>
    </submittedName>
</protein>
<sequence>MADSARDIENLLYEYAERIDAGDLDAVADLFTHGRINGQEGGPPETVFEGRDRVRELYGMATRIYDDTGTPKTKHLTTNARIEVDDEAGTATARTSYLVTQATDVLPLQVIITGHYHDTFQRIDGRWWFDSRTMFVDQTGDLSQHLKF</sequence>
<evidence type="ECO:0000313" key="3">
    <source>
        <dbReference type="Proteomes" id="UP001499974"/>
    </source>
</evidence>
<feature type="domain" description="SnoaL-like" evidence="1">
    <location>
        <begin position="4"/>
        <end position="133"/>
    </location>
</feature>
<keyword evidence="3" id="KW-1185">Reference proteome</keyword>
<reference evidence="3" key="1">
    <citation type="journal article" date="2019" name="Int. J. Syst. Evol. Microbiol.">
        <title>The Global Catalogue of Microorganisms (GCM) 10K type strain sequencing project: providing services to taxonomists for standard genome sequencing and annotation.</title>
        <authorList>
            <consortium name="The Broad Institute Genomics Platform"/>
            <consortium name="The Broad Institute Genome Sequencing Center for Infectious Disease"/>
            <person name="Wu L."/>
            <person name="Ma J."/>
        </authorList>
    </citation>
    <scope>NUCLEOTIDE SEQUENCE [LARGE SCALE GENOMIC DNA]</scope>
    <source>
        <strain evidence="3">JCM 18531</strain>
    </source>
</reference>
<proteinExistence type="predicted"/>
<dbReference type="SUPFAM" id="SSF54427">
    <property type="entry name" value="NTF2-like"/>
    <property type="match status" value="1"/>
</dbReference>